<keyword evidence="3" id="KW-1185">Reference proteome</keyword>
<protein>
    <submittedName>
        <fullName evidence="2">Uncharacterized protein conserved in bacteria</fullName>
    </submittedName>
</protein>
<dbReference type="eggNOG" id="COG3825">
    <property type="taxonomic scope" value="Bacteria"/>
</dbReference>
<dbReference type="PANTHER" id="PTHR39338">
    <property type="entry name" value="BLL5662 PROTEIN-RELATED"/>
    <property type="match status" value="1"/>
</dbReference>
<dbReference type="EMBL" id="AP009389">
    <property type="protein sequence ID" value="BAF59724.1"/>
    <property type="molecule type" value="Genomic_DNA"/>
</dbReference>
<dbReference type="PANTHER" id="PTHR39338:SF7">
    <property type="entry name" value="BLL6692 PROTEIN"/>
    <property type="match status" value="1"/>
</dbReference>
<organism evidence="2 3">
    <name type="scientific">Pelotomaculum thermopropionicum (strain DSM 13744 / JCM 10971 / SI)</name>
    <dbReference type="NCBI Taxonomy" id="370438"/>
    <lineage>
        <taxon>Bacteria</taxon>
        <taxon>Bacillati</taxon>
        <taxon>Bacillota</taxon>
        <taxon>Clostridia</taxon>
        <taxon>Eubacteriales</taxon>
        <taxon>Desulfotomaculaceae</taxon>
        <taxon>Pelotomaculum</taxon>
    </lineage>
</organism>
<sequence length="418" mass="47800">MFAGFFYQLKNEGVPVTLTEWMTLMEALAKGLSCSSLTAFYYLARAILVKSEAHYDRYDMAFLKYFKDLKDPEEILEKALEWFNSPELQGFMTAAGKPLLSDGDDEKRLHLDSGQKNILAQWDLEEMRRQLEERLKSQDGEHHGGQRWIGTGGASAFGNEGSHQAGLRIGGESSNLSAVKVAAKRVYREFRNDQITGVRQFEVALRKLRQFSTRTEGPKDELDLKGTVDATGRNAGMLKLVWERPRRNMIKVALFMDSGGSMDRYMQICSRLFTAANRTTHFKDMKFYYFHNCIYDFIYTRPFIEKSFAVKTEDVLSSLGSDYRLIIVGDASMAPSELTMVGGAIDWWMKNDIPGLAWLRRLARHFPYSVWLNPVPAALWGSQPDHFTIPMVQEVFPMYELTPEGLEQAIKRLKSKII</sequence>
<evidence type="ECO:0000313" key="2">
    <source>
        <dbReference type="EMBL" id="BAF59724.1"/>
    </source>
</evidence>
<proteinExistence type="predicted"/>
<evidence type="ECO:0000313" key="3">
    <source>
        <dbReference type="Proteomes" id="UP000006556"/>
    </source>
</evidence>
<name>A5D227_PELTS</name>
<dbReference type="STRING" id="370438.PTH_1543"/>
<dbReference type="AlphaFoldDB" id="A5D227"/>
<dbReference type="Proteomes" id="UP000006556">
    <property type="component" value="Chromosome"/>
</dbReference>
<dbReference type="Pfam" id="PF05762">
    <property type="entry name" value="VWA_CoxE"/>
    <property type="match status" value="1"/>
</dbReference>
<dbReference type="KEGG" id="pth:PTH_1543"/>
<evidence type="ECO:0000256" key="1">
    <source>
        <dbReference type="SAM" id="MobiDB-lite"/>
    </source>
</evidence>
<reference evidence="3" key="1">
    <citation type="journal article" date="2008" name="Genome Res.">
        <title>The genome of Pelotomaculum thermopropionicum reveals niche-associated evolution in anaerobic microbiota.</title>
        <authorList>
            <person name="Kosaka T."/>
            <person name="Kato S."/>
            <person name="Shimoyama T."/>
            <person name="Ishii S."/>
            <person name="Abe T."/>
            <person name="Watanabe K."/>
        </authorList>
    </citation>
    <scope>NUCLEOTIDE SEQUENCE [LARGE SCALE GENOMIC DNA]</scope>
    <source>
        <strain evidence="3">DSM 13744 / JCM 10971 / SI</strain>
    </source>
</reference>
<dbReference type="InterPro" id="IPR008912">
    <property type="entry name" value="Uncharacterised_CoxE"/>
</dbReference>
<feature type="region of interest" description="Disordered" evidence="1">
    <location>
        <begin position="136"/>
        <end position="155"/>
    </location>
</feature>
<gene>
    <name evidence="2" type="ordered locus">PTH_1543</name>
</gene>
<accession>A5D227</accession>
<dbReference type="HOGENOM" id="CLU_059555_0_0_9"/>